<comment type="subcellular location">
    <subcellularLocation>
        <location evidence="3">Cytoplasm</location>
    </subcellularLocation>
</comment>
<dbReference type="GO" id="GO:0004140">
    <property type="term" value="F:dephospho-CoA kinase activity"/>
    <property type="evidence" value="ECO:0007669"/>
    <property type="project" value="UniProtKB-EC"/>
</dbReference>
<dbReference type="EMBL" id="JBDIML010000001">
    <property type="protein sequence ID" value="MEN2765593.1"/>
    <property type="molecule type" value="Genomic_DNA"/>
</dbReference>
<comment type="caution">
    <text evidence="5">The sequence shown here is derived from an EMBL/GenBank/DDBJ whole genome shotgun (WGS) entry which is preliminary data.</text>
</comment>
<dbReference type="PANTHER" id="PTHR10695">
    <property type="entry name" value="DEPHOSPHO-COA KINASE-RELATED"/>
    <property type="match status" value="1"/>
</dbReference>
<sequence>MALVIGLTGSIASGKSTVSAMFHTLNIPVIDADKIAREVVEPNEKAYQEIVKEFGREVLFPDNTLDRKKLGSIIFSNDEKRQRLNAIVHPAVRNRMLEQKEALIVQGENCIVMDIPLLFESKLTHLVDKVLVVYVDESVQLHRLMARDESRAEDALERINSQIPVKEKTKLANAVIDNNGTQDESFEQLKEILREWNVF</sequence>
<dbReference type="SUPFAM" id="SSF52540">
    <property type="entry name" value="P-loop containing nucleoside triphosphate hydrolases"/>
    <property type="match status" value="1"/>
</dbReference>
<keyword evidence="3" id="KW-0173">Coenzyme A biosynthesis</keyword>
<dbReference type="NCBIfam" id="TIGR00152">
    <property type="entry name" value="dephospho-CoA kinase"/>
    <property type="match status" value="1"/>
</dbReference>
<dbReference type="PANTHER" id="PTHR10695:SF46">
    <property type="entry name" value="BIFUNCTIONAL COENZYME A SYNTHASE-RELATED"/>
    <property type="match status" value="1"/>
</dbReference>
<gene>
    <name evidence="3 5" type="primary">coaE</name>
    <name evidence="5" type="ORF">ABC228_00190</name>
</gene>
<evidence type="ECO:0000256" key="1">
    <source>
        <dbReference type="ARBA" id="ARBA00022741"/>
    </source>
</evidence>
<dbReference type="CDD" id="cd02022">
    <property type="entry name" value="DPCK"/>
    <property type="match status" value="1"/>
</dbReference>
<dbReference type="InterPro" id="IPR027417">
    <property type="entry name" value="P-loop_NTPase"/>
</dbReference>
<keyword evidence="3 5" id="KW-0418">Kinase</keyword>
<keyword evidence="2 3" id="KW-0067">ATP-binding</keyword>
<dbReference type="Gene3D" id="3.40.50.300">
    <property type="entry name" value="P-loop containing nucleotide triphosphate hydrolases"/>
    <property type="match status" value="1"/>
</dbReference>
<name>A0ABU9XBG2_9BACI</name>
<evidence type="ECO:0000313" key="5">
    <source>
        <dbReference type="EMBL" id="MEN2765593.1"/>
    </source>
</evidence>
<evidence type="ECO:0000256" key="2">
    <source>
        <dbReference type="ARBA" id="ARBA00022840"/>
    </source>
</evidence>
<accession>A0ABU9XBG2</accession>
<dbReference type="RefSeq" id="WP_345823071.1">
    <property type="nucleotide sequence ID" value="NZ_JBDIML010000001.1"/>
</dbReference>
<dbReference type="EC" id="2.7.1.24" evidence="3 4"/>
<reference evidence="5 6" key="1">
    <citation type="submission" date="2024-05" db="EMBL/GenBank/DDBJ databases">
        <authorList>
            <person name="Haq I."/>
            <person name="Ullah Z."/>
            <person name="Ahmad R."/>
            <person name="Li M."/>
            <person name="Tong Y."/>
        </authorList>
    </citation>
    <scope>NUCLEOTIDE SEQUENCE [LARGE SCALE GENOMIC DNA]</scope>
    <source>
        <strain evidence="5 6">16A2E</strain>
    </source>
</reference>
<dbReference type="HAMAP" id="MF_00376">
    <property type="entry name" value="Dephospho_CoA_kinase"/>
    <property type="match status" value="1"/>
</dbReference>
<proteinExistence type="inferred from homology"/>
<keyword evidence="1 3" id="KW-0547">Nucleotide-binding</keyword>
<dbReference type="Proteomes" id="UP001444625">
    <property type="component" value="Unassembled WGS sequence"/>
</dbReference>
<evidence type="ECO:0000313" key="6">
    <source>
        <dbReference type="Proteomes" id="UP001444625"/>
    </source>
</evidence>
<evidence type="ECO:0000256" key="3">
    <source>
        <dbReference type="HAMAP-Rule" id="MF_00376"/>
    </source>
</evidence>
<dbReference type="PROSITE" id="PS51219">
    <property type="entry name" value="DPCK"/>
    <property type="match status" value="1"/>
</dbReference>
<keyword evidence="3 5" id="KW-0808">Transferase</keyword>
<comment type="similarity">
    <text evidence="3">Belongs to the CoaE family.</text>
</comment>
<comment type="catalytic activity">
    <reaction evidence="3">
        <text>3'-dephospho-CoA + ATP = ADP + CoA + H(+)</text>
        <dbReference type="Rhea" id="RHEA:18245"/>
        <dbReference type="ChEBI" id="CHEBI:15378"/>
        <dbReference type="ChEBI" id="CHEBI:30616"/>
        <dbReference type="ChEBI" id="CHEBI:57287"/>
        <dbReference type="ChEBI" id="CHEBI:57328"/>
        <dbReference type="ChEBI" id="CHEBI:456216"/>
        <dbReference type="EC" id="2.7.1.24"/>
    </reaction>
</comment>
<comment type="function">
    <text evidence="3">Catalyzes the phosphorylation of the 3'-hydroxyl group of dephosphocoenzyme A to form coenzyme A.</text>
</comment>
<comment type="pathway">
    <text evidence="3">Cofactor biosynthesis; coenzyme A biosynthesis; CoA from (R)-pantothenate: step 5/5.</text>
</comment>
<keyword evidence="6" id="KW-1185">Reference proteome</keyword>
<dbReference type="InterPro" id="IPR001977">
    <property type="entry name" value="Depp_CoAkinase"/>
</dbReference>
<organism evidence="5 6">
    <name type="scientific">Ornithinibacillus xuwenensis</name>
    <dbReference type="NCBI Taxonomy" id="3144668"/>
    <lineage>
        <taxon>Bacteria</taxon>
        <taxon>Bacillati</taxon>
        <taxon>Bacillota</taxon>
        <taxon>Bacilli</taxon>
        <taxon>Bacillales</taxon>
        <taxon>Bacillaceae</taxon>
        <taxon>Ornithinibacillus</taxon>
    </lineage>
</organism>
<feature type="binding site" evidence="3">
    <location>
        <begin position="12"/>
        <end position="17"/>
    </location>
    <ligand>
        <name>ATP</name>
        <dbReference type="ChEBI" id="CHEBI:30616"/>
    </ligand>
</feature>
<keyword evidence="3" id="KW-0963">Cytoplasm</keyword>
<dbReference type="Pfam" id="PF01121">
    <property type="entry name" value="CoaE"/>
    <property type="match status" value="1"/>
</dbReference>
<protein>
    <recommendedName>
        <fullName evidence="3 4">Dephospho-CoA kinase</fullName>
        <ecNumber evidence="3 4">2.7.1.24</ecNumber>
    </recommendedName>
    <alternativeName>
        <fullName evidence="3">Dephosphocoenzyme A kinase</fullName>
    </alternativeName>
</protein>
<evidence type="ECO:0000256" key="4">
    <source>
        <dbReference type="NCBIfam" id="TIGR00152"/>
    </source>
</evidence>